<reference evidence="1 2" key="1">
    <citation type="submission" date="2014-12" db="EMBL/GenBank/DDBJ databases">
        <title>Draft genome sequences of 29 type strains of Enterococci.</title>
        <authorList>
            <person name="Zhong Z."/>
            <person name="Sun Z."/>
            <person name="Liu W."/>
            <person name="Zhang W."/>
            <person name="Zhang H."/>
        </authorList>
    </citation>
    <scope>NUCLEOTIDE SEQUENCE [LARGE SCALE GENOMIC DNA]</scope>
    <source>
        <strain evidence="1 2">DSM 17690</strain>
    </source>
</reference>
<protein>
    <submittedName>
        <fullName evidence="1">Uncharacterized protein</fullName>
    </submittedName>
</protein>
<keyword evidence="2" id="KW-1185">Reference proteome</keyword>
<evidence type="ECO:0000313" key="1">
    <source>
        <dbReference type="EMBL" id="OJG09553.1"/>
    </source>
</evidence>
<evidence type="ECO:0000313" key="2">
    <source>
        <dbReference type="Proteomes" id="UP000182149"/>
    </source>
</evidence>
<dbReference type="EMBL" id="JXKD01000015">
    <property type="protein sequence ID" value="OJG09553.1"/>
    <property type="molecule type" value="Genomic_DNA"/>
</dbReference>
<accession>A0A1L8QPW0</accession>
<name>A0A1L8QPW0_9ENTE</name>
<proteinExistence type="predicted"/>
<comment type="caution">
    <text evidence="1">The sequence shown here is derived from an EMBL/GenBank/DDBJ whole genome shotgun (WGS) entry which is preliminary data.</text>
</comment>
<dbReference type="STRING" id="328396.RU93_GL000713"/>
<dbReference type="Proteomes" id="UP000182149">
    <property type="component" value="Unassembled WGS sequence"/>
</dbReference>
<sequence>MLKKLTLGKKVKATENQRTDFRLFFLFSQVKALFITTSDYRTNFRVRLAFFC</sequence>
<organism evidence="1 2">
    <name type="scientific">Enterococcus aquimarinus</name>
    <dbReference type="NCBI Taxonomy" id="328396"/>
    <lineage>
        <taxon>Bacteria</taxon>
        <taxon>Bacillati</taxon>
        <taxon>Bacillota</taxon>
        <taxon>Bacilli</taxon>
        <taxon>Lactobacillales</taxon>
        <taxon>Enterococcaceae</taxon>
        <taxon>Enterococcus</taxon>
    </lineage>
</organism>
<dbReference type="AlphaFoldDB" id="A0A1L8QPW0"/>
<gene>
    <name evidence="1" type="ORF">RU93_GL000713</name>
</gene>